<name>A0ACB5T3B3_AMBMO</name>
<dbReference type="Proteomes" id="UP001165064">
    <property type="component" value="Unassembled WGS sequence"/>
</dbReference>
<dbReference type="EMBL" id="BSXS01002896">
    <property type="protein sequence ID" value="GME80092.1"/>
    <property type="molecule type" value="Genomic_DNA"/>
</dbReference>
<evidence type="ECO:0000313" key="1">
    <source>
        <dbReference type="EMBL" id="GME80092.1"/>
    </source>
</evidence>
<protein>
    <submittedName>
        <fullName evidence="1">Unnamed protein product</fullName>
    </submittedName>
</protein>
<organism evidence="1 2">
    <name type="scientific">Ambrosiozyma monospora</name>
    <name type="common">Yeast</name>
    <name type="synonym">Endomycopsis monosporus</name>
    <dbReference type="NCBI Taxonomy" id="43982"/>
    <lineage>
        <taxon>Eukaryota</taxon>
        <taxon>Fungi</taxon>
        <taxon>Dikarya</taxon>
        <taxon>Ascomycota</taxon>
        <taxon>Saccharomycotina</taxon>
        <taxon>Pichiomycetes</taxon>
        <taxon>Pichiales</taxon>
        <taxon>Pichiaceae</taxon>
        <taxon>Ambrosiozyma</taxon>
    </lineage>
</organism>
<keyword evidence="2" id="KW-1185">Reference proteome</keyword>
<comment type="caution">
    <text evidence="1">The sequence shown here is derived from an EMBL/GenBank/DDBJ whole genome shotgun (WGS) entry which is preliminary data.</text>
</comment>
<sequence length="147" mass="17311">MNGKLYRQEQANSMNFETDDSVLIQFIAQFPLDIISLIFKYVIEINNQSSSDVVDLMLMPHHEVLDFSITQYISEATIPYIPLPQCRVKKNIFDQYLNGSFIKLLSSRGIQFKEIRIRATRMVIMFGDEYMYNKRILIDFPDCFQSF</sequence>
<gene>
    <name evidence="1" type="ORF">Amon02_000428200</name>
</gene>
<proteinExistence type="predicted"/>
<accession>A0ACB5T3B3</accession>
<reference evidence="1" key="1">
    <citation type="submission" date="2023-04" db="EMBL/GenBank/DDBJ databases">
        <title>Ambrosiozyma monospora NBRC 10751.</title>
        <authorList>
            <person name="Ichikawa N."/>
            <person name="Sato H."/>
            <person name="Tonouchi N."/>
        </authorList>
    </citation>
    <scope>NUCLEOTIDE SEQUENCE</scope>
    <source>
        <strain evidence="1">NBRC 10751</strain>
    </source>
</reference>
<evidence type="ECO:0000313" key="2">
    <source>
        <dbReference type="Proteomes" id="UP001165064"/>
    </source>
</evidence>